<name>A0ABN1UPK5_9ACTN</name>
<proteinExistence type="predicted"/>
<dbReference type="RefSeq" id="WP_344272464.1">
    <property type="nucleotide sequence ID" value="NZ_BAAAKV010000011.1"/>
</dbReference>
<comment type="caution">
    <text evidence="1">The sequence shown here is derived from an EMBL/GenBank/DDBJ whole genome shotgun (WGS) entry which is preliminary data.</text>
</comment>
<dbReference type="EMBL" id="BAAAKV010000011">
    <property type="protein sequence ID" value="GAA1161208.1"/>
    <property type="molecule type" value="Genomic_DNA"/>
</dbReference>
<evidence type="ECO:0000313" key="2">
    <source>
        <dbReference type="Proteomes" id="UP001501371"/>
    </source>
</evidence>
<keyword evidence="2" id="KW-1185">Reference proteome</keyword>
<reference evidence="1 2" key="1">
    <citation type="journal article" date="2019" name="Int. J. Syst. Evol. Microbiol.">
        <title>The Global Catalogue of Microorganisms (GCM) 10K type strain sequencing project: providing services to taxonomists for standard genome sequencing and annotation.</title>
        <authorList>
            <consortium name="The Broad Institute Genomics Platform"/>
            <consortium name="The Broad Institute Genome Sequencing Center for Infectious Disease"/>
            <person name="Wu L."/>
            <person name="Ma J."/>
        </authorList>
    </citation>
    <scope>NUCLEOTIDE SEQUENCE [LARGE SCALE GENOMIC DNA]</scope>
    <source>
        <strain evidence="1 2">JCM 12696</strain>
    </source>
</reference>
<evidence type="ECO:0000313" key="1">
    <source>
        <dbReference type="EMBL" id="GAA1161208.1"/>
    </source>
</evidence>
<gene>
    <name evidence="1" type="ORF">GCM10009654_17100</name>
</gene>
<organism evidence="1 2">
    <name type="scientific">Streptomyces hebeiensis</name>
    <dbReference type="NCBI Taxonomy" id="229486"/>
    <lineage>
        <taxon>Bacteria</taxon>
        <taxon>Bacillati</taxon>
        <taxon>Actinomycetota</taxon>
        <taxon>Actinomycetes</taxon>
        <taxon>Kitasatosporales</taxon>
        <taxon>Streptomycetaceae</taxon>
        <taxon>Streptomyces</taxon>
    </lineage>
</organism>
<dbReference type="Proteomes" id="UP001501371">
    <property type="component" value="Unassembled WGS sequence"/>
</dbReference>
<sequence length="82" mass="8740">MISLRLTVPGPALFHLGPCFLCRRSGAETVRIGTMASPGGPGHRAYETPLCACRDCLGYLLAMHHAAHADPARRCLAPGHPH</sequence>
<protein>
    <submittedName>
        <fullName evidence="1">Uncharacterized protein</fullName>
    </submittedName>
</protein>
<accession>A0ABN1UPK5</accession>